<evidence type="ECO:0000256" key="1">
    <source>
        <dbReference type="SAM" id="Phobius"/>
    </source>
</evidence>
<organism evidence="2">
    <name type="scientific">Clostridium paraputrificum</name>
    <dbReference type="NCBI Taxonomy" id="29363"/>
    <lineage>
        <taxon>Bacteria</taxon>
        <taxon>Bacillati</taxon>
        <taxon>Bacillota</taxon>
        <taxon>Clostridia</taxon>
        <taxon>Eubacteriales</taxon>
        <taxon>Clostridiaceae</taxon>
        <taxon>Clostridium</taxon>
    </lineage>
</organism>
<dbReference type="AlphaFoldDB" id="A0A6N2YE84"/>
<feature type="transmembrane region" description="Helical" evidence="1">
    <location>
        <begin position="21"/>
        <end position="42"/>
    </location>
</feature>
<keyword evidence="1" id="KW-1133">Transmembrane helix</keyword>
<accession>A0A6N2YE84</accession>
<dbReference type="Pfam" id="PF04304">
    <property type="entry name" value="DUF454"/>
    <property type="match status" value="1"/>
</dbReference>
<keyword evidence="1" id="KW-0812">Transmembrane</keyword>
<dbReference type="InterPro" id="IPR007401">
    <property type="entry name" value="DUF454"/>
</dbReference>
<proteinExistence type="predicted"/>
<gene>
    <name evidence="2" type="primary">ybaN</name>
    <name evidence="2" type="ORF">CPLFYP93_00257</name>
</gene>
<evidence type="ECO:0000313" key="2">
    <source>
        <dbReference type="EMBL" id="VYT65204.1"/>
    </source>
</evidence>
<reference evidence="2" key="1">
    <citation type="submission" date="2019-11" db="EMBL/GenBank/DDBJ databases">
        <authorList>
            <person name="Feng L."/>
        </authorList>
    </citation>
    <scope>NUCLEOTIDE SEQUENCE</scope>
    <source>
        <strain evidence="2">CParaputrificumLFYP93</strain>
    </source>
</reference>
<dbReference type="PANTHER" id="PTHR35813">
    <property type="entry name" value="INNER MEMBRANE PROTEIN YBAN"/>
    <property type="match status" value="1"/>
</dbReference>
<sequence>MKPSGESRLQGKIDMNKIKKSLYIIVGLISFGLGAIGVILPVLPTTPFLLLASFCFVRGSDKFDRWFKETKIYKKHLENFVNNRAMTLKQKVCILLFADTMILTAMYFVNNLHARIAMAVVILFKLYYFTFKIKTIKVVGENVNE</sequence>
<dbReference type="GO" id="GO:0005886">
    <property type="term" value="C:plasma membrane"/>
    <property type="evidence" value="ECO:0007669"/>
    <property type="project" value="TreeGrafter"/>
</dbReference>
<name>A0A6N2YE84_9CLOT</name>
<keyword evidence="1" id="KW-0472">Membrane</keyword>
<protein>
    <submittedName>
        <fullName evidence="2">Inner membrane protein YbaN</fullName>
    </submittedName>
</protein>
<dbReference type="PANTHER" id="PTHR35813:SF1">
    <property type="entry name" value="INNER MEMBRANE PROTEIN YBAN"/>
    <property type="match status" value="1"/>
</dbReference>
<dbReference type="EMBL" id="CACRTV010000013">
    <property type="protein sequence ID" value="VYT65204.1"/>
    <property type="molecule type" value="Genomic_DNA"/>
</dbReference>